<evidence type="ECO:0000256" key="1">
    <source>
        <dbReference type="SAM" id="Coils"/>
    </source>
</evidence>
<gene>
    <name evidence="2" type="ORF">KME32_07295</name>
</gene>
<dbReference type="InterPro" id="IPR029052">
    <property type="entry name" value="Metallo-depent_PP-like"/>
</dbReference>
<dbReference type="PANTHER" id="PTHR43143:SF1">
    <property type="entry name" value="SERINE_THREONINE-PROTEIN PHOSPHATASE CPPED1"/>
    <property type="match status" value="1"/>
</dbReference>
<feature type="coiled-coil region" evidence="1">
    <location>
        <begin position="258"/>
        <end position="320"/>
    </location>
</feature>
<proteinExistence type="predicted"/>
<protein>
    <submittedName>
        <fullName evidence="2">Metallophosphoesterase</fullName>
    </submittedName>
</protein>
<dbReference type="InterPro" id="IPR051918">
    <property type="entry name" value="STPP_CPPED1"/>
</dbReference>
<dbReference type="PANTHER" id="PTHR43143">
    <property type="entry name" value="METALLOPHOSPHOESTERASE, CALCINEURIN SUPERFAMILY"/>
    <property type="match status" value="1"/>
</dbReference>
<comment type="caution">
    <text evidence="2">The sequence shown here is derived from an EMBL/GenBank/DDBJ whole genome shotgun (WGS) entry which is preliminary data.</text>
</comment>
<dbReference type="Gene3D" id="3.60.21.10">
    <property type="match status" value="2"/>
</dbReference>
<evidence type="ECO:0000313" key="3">
    <source>
        <dbReference type="Proteomes" id="UP000715781"/>
    </source>
</evidence>
<name>A0A951PXR8_9NOST</name>
<reference evidence="2" key="2">
    <citation type="journal article" date="2022" name="Microbiol. Resour. Announc.">
        <title>Metagenome Sequencing to Explore Phylogenomics of Terrestrial Cyanobacteria.</title>
        <authorList>
            <person name="Ward R.D."/>
            <person name="Stajich J.E."/>
            <person name="Johansen J.R."/>
            <person name="Huntemann M."/>
            <person name="Clum A."/>
            <person name="Foster B."/>
            <person name="Foster B."/>
            <person name="Roux S."/>
            <person name="Palaniappan K."/>
            <person name="Varghese N."/>
            <person name="Mukherjee S."/>
            <person name="Reddy T.B.K."/>
            <person name="Daum C."/>
            <person name="Copeland A."/>
            <person name="Chen I.A."/>
            <person name="Ivanova N.N."/>
            <person name="Kyrpides N.C."/>
            <person name="Shapiro N."/>
            <person name="Eloe-Fadrosh E.A."/>
            <person name="Pietrasiak N."/>
        </authorList>
    </citation>
    <scope>NUCLEOTIDE SEQUENCE</scope>
    <source>
        <strain evidence="2">JT2-VF2</strain>
    </source>
</reference>
<dbReference type="AlphaFoldDB" id="A0A951PXR8"/>
<keyword evidence="1" id="KW-0175">Coiled coil</keyword>
<accession>A0A951PXR8</accession>
<dbReference type="SUPFAM" id="SSF56300">
    <property type="entry name" value="Metallo-dependent phosphatases"/>
    <property type="match status" value="1"/>
</dbReference>
<evidence type="ECO:0000313" key="2">
    <source>
        <dbReference type="EMBL" id="MBW4560955.1"/>
    </source>
</evidence>
<reference evidence="2" key="1">
    <citation type="submission" date="2021-05" db="EMBL/GenBank/DDBJ databases">
        <authorList>
            <person name="Pietrasiak N."/>
            <person name="Ward R."/>
            <person name="Stajich J.E."/>
            <person name="Kurbessoian T."/>
        </authorList>
    </citation>
    <scope>NUCLEOTIDE SEQUENCE</scope>
    <source>
        <strain evidence="2">JT2-VF2</strain>
    </source>
</reference>
<organism evidence="2 3">
    <name type="scientific">Mojavia pulchra JT2-VF2</name>
    <dbReference type="NCBI Taxonomy" id="287848"/>
    <lineage>
        <taxon>Bacteria</taxon>
        <taxon>Bacillati</taxon>
        <taxon>Cyanobacteriota</taxon>
        <taxon>Cyanophyceae</taxon>
        <taxon>Nostocales</taxon>
        <taxon>Nostocaceae</taxon>
    </lineage>
</organism>
<dbReference type="Proteomes" id="UP000715781">
    <property type="component" value="Unassembled WGS sequence"/>
</dbReference>
<dbReference type="EMBL" id="JAHHHN010000003">
    <property type="protein sequence ID" value="MBW4560955.1"/>
    <property type="molecule type" value="Genomic_DNA"/>
</dbReference>
<sequence>MKLVSDPAIAKKIRKMQQRVKWQDPLIVERNIDQTRLVLEDGQANDADFSFLVVGDSGSGIHKGHNPQRQVAELMLPHHHECRFMLHTGDVIYLVGSKEYYQQNFIQPYREFLLGGEHPQKIAYDQMVFNLPILPIPGNHDYYDLPILFSLVSLTTLPIRRLLRSRLDLDVGLYGSGTGDAYARAFLDYLNAFQFPGDLARHLDKHYTAKTDTGRCLSYQPGQFTRLPNRYYTFRYGGIDFFALDSNTFNDPPPLPTTKEGDADRRILEKRRQDLEQEMQQIIQTSATLNPSNPNEAEQLDDLQSKLSQIEEIIVDIDKQLTTNKTTITDAEQLDWLRQRLIESWNTQEVRGRVIYFHHPPYVTEATKWQQAQTLAIRSRLRGVLDAVAKQLGSLTQGRPLVDLVINGHAHCLEYLQTLDTGHADSHIHWIVCGGSGFSLRRQRTEGADLRETMEDADKLVARSHLYVGRNGQGSQKHRPYSCLRIDVKGDGGTNASGERHANFIVRPLVADWYQRQWHNRELEPFKI</sequence>